<dbReference type="EMBL" id="BMTP01000001">
    <property type="protein sequence ID" value="GGU18638.1"/>
    <property type="molecule type" value="Genomic_DNA"/>
</dbReference>
<reference evidence="2" key="2">
    <citation type="submission" date="2020-09" db="EMBL/GenBank/DDBJ databases">
        <authorList>
            <person name="Sun Q."/>
            <person name="Ohkuma M."/>
        </authorList>
    </citation>
    <scope>NUCLEOTIDE SEQUENCE</scope>
    <source>
        <strain evidence="2">JCM 4391</strain>
    </source>
</reference>
<sequence length="137" mass="14073">MFTRALKHAAGRTGQRPDTIRRTTANGGDLDGVPDAAHRAAAGEAGSVEPLRAGVRRARLAGGAVPGRPGGQGVRRQPTVPPDWYGTPLKGVCNFRPDPTVLQATAWALVSGPGARAVPVPGRVRTVSGGRGAEGNR</sequence>
<feature type="region of interest" description="Disordered" evidence="1">
    <location>
        <begin position="1"/>
        <end position="85"/>
    </location>
</feature>
<protein>
    <submittedName>
        <fullName evidence="2">Uncharacterized protein</fullName>
    </submittedName>
</protein>
<accession>A0A918M192</accession>
<organism evidence="2 3">
    <name type="scientific">Streptomyces lavendofoliae</name>
    <dbReference type="NCBI Taxonomy" id="67314"/>
    <lineage>
        <taxon>Bacteria</taxon>
        <taxon>Bacillati</taxon>
        <taxon>Actinomycetota</taxon>
        <taxon>Actinomycetes</taxon>
        <taxon>Kitasatosporales</taxon>
        <taxon>Streptomycetaceae</taxon>
        <taxon>Streptomyces</taxon>
    </lineage>
</organism>
<feature type="compositionally biased region" description="Gly residues" evidence="1">
    <location>
        <begin position="64"/>
        <end position="73"/>
    </location>
</feature>
<keyword evidence="3" id="KW-1185">Reference proteome</keyword>
<evidence type="ECO:0000313" key="2">
    <source>
        <dbReference type="EMBL" id="GGU18638.1"/>
    </source>
</evidence>
<dbReference type="Proteomes" id="UP000636661">
    <property type="component" value="Unassembled WGS sequence"/>
</dbReference>
<evidence type="ECO:0000256" key="1">
    <source>
        <dbReference type="SAM" id="MobiDB-lite"/>
    </source>
</evidence>
<feature type="compositionally biased region" description="Basic residues" evidence="1">
    <location>
        <begin position="1"/>
        <end position="10"/>
    </location>
</feature>
<name>A0A918M192_9ACTN</name>
<evidence type="ECO:0000313" key="3">
    <source>
        <dbReference type="Proteomes" id="UP000636661"/>
    </source>
</evidence>
<dbReference type="AlphaFoldDB" id="A0A918M192"/>
<feature type="compositionally biased region" description="Low complexity" evidence="1">
    <location>
        <begin position="39"/>
        <end position="53"/>
    </location>
</feature>
<comment type="caution">
    <text evidence="2">The sequence shown here is derived from an EMBL/GenBank/DDBJ whole genome shotgun (WGS) entry which is preliminary data.</text>
</comment>
<reference evidence="2" key="1">
    <citation type="journal article" date="2014" name="Int. J. Syst. Evol. Microbiol.">
        <title>Complete genome sequence of Corynebacterium casei LMG S-19264T (=DSM 44701T), isolated from a smear-ripened cheese.</title>
        <authorList>
            <consortium name="US DOE Joint Genome Institute (JGI-PGF)"/>
            <person name="Walter F."/>
            <person name="Albersmeier A."/>
            <person name="Kalinowski J."/>
            <person name="Ruckert C."/>
        </authorList>
    </citation>
    <scope>NUCLEOTIDE SEQUENCE</scope>
    <source>
        <strain evidence="2">JCM 4391</strain>
    </source>
</reference>
<gene>
    <name evidence="2" type="ORF">GCM10010274_01140</name>
</gene>
<proteinExistence type="predicted"/>